<proteinExistence type="predicted"/>
<dbReference type="PROSITE" id="PS51186">
    <property type="entry name" value="GNAT"/>
    <property type="match status" value="1"/>
</dbReference>
<evidence type="ECO:0000313" key="2">
    <source>
        <dbReference type="EMBL" id="OXM87734.1"/>
    </source>
</evidence>
<dbReference type="PANTHER" id="PTHR43792:SF1">
    <property type="entry name" value="N-ACETYLTRANSFERASE DOMAIN-CONTAINING PROTEIN"/>
    <property type="match status" value="1"/>
</dbReference>
<dbReference type="InterPro" id="IPR000182">
    <property type="entry name" value="GNAT_dom"/>
</dbReference>
<dbReference type="RefSeq" id="WP_094012984.1">
    <property type="nucleotide sequence ID" value="NZ_NMQW01000002.1"/>
</dbReference>
<organism evidence="2 3">
    <name type="scientific">Paenibacillus rigui</name>
    <dbReference type="NCBI Taxonomy" id="554312"/>
    <lineage>
        <taxon>Bacteria</taxon>
        <taxon>Bacillati</taxon>
        <taxon>Bacillota</taxon>
        <taxon>Bacilli</taxon>
        <taxon>Bacillales</taxon>
        <taxon>Paenibacillaceae</taxon>
        <taxon>Paenibacillus</taxon>
    </lineage>
</organism>
<evidence type="ECO:0000313" key="3">
    <source>
        <dbReference type="Proteomes" id="UP000215509"/>
    </source>
</evidence>
<accession>A0A229UWD1</accession>
<dbReference type="Gene3D" id="3.40.630.30">
    <property type="match status" value="1"/>
</dbReference>
<feature type="domain" description="N-acetyltransferase" evidence="1">
    <location>
        <begin position="8"/>
        <end position="169"/>
    </location>
</feature>
<keyword evidence="3" id="KW-1185">Reference proteome</keyword>
<dbReference type="InterPro" id="IPR051531">
    <property type="entry name" value="N-acetyltransferase"/>
</dbReference>
<dbReference type="GO" id="GO:0016747">
    <property type="term" value="F:acyltransferase activity, transferring groups other than amino-acyl groups"/>
    <property type="evidence" value="ECO:0007669"/>
    <property type="project" value="InterPro"/>
</dbReference>
<name>A0A229UWD1_9BACL</name>
<protein>
    <submittedName>
        <fullName evidence="2">GNAT family N-acetyltransferase</fullName>
    </submittedName>
</protein>
<dbReference type="Proteomes" id="UP000215509">
    <property type="component" value="Unassembled WGS sequence"/>
</dbReference>
<dbReference type="AlphaFoldDB" id="A0A229UWD1"/>
<comment type="caution">
    <text evidence="2">The sequence shown here is derived from an EMBL/GenBank/DDBJ whole genome shotgun (WGS) entry which is preliminary data.</text>
</comment>
<dbReference type="EMBL" id="NMQW01000002">
    <property type="protein sequence ID" value="OXM87734.1"/>
    <property type="molecule type" value="Genomic_DNA"/>
</dbReference>
<reference evidence="2 3" key="1">
    <citation type="submission" date="2017-07" db="EMBL/GenBank/DDBJ databases">
        <title>Genome sequencing and assembly of Paenibacillus rigui.</title>
        <authorList>
            <person name="Mayilraj S."/>
        </authorList>
    </citation>
    <scope>NUCLEOTIDE SEQUENCE [LARGE SCALE GENOMIC DNA]</scope>
    <source>
        <strain evidence="2 3">JCM 16352</strain>
    </source>
</reference>
<dbReference type="Pfam" id="PF13302">
    <property type="entry name" value="Acetyltransf_3"/>
    <property type="match status" value="1"/>
</dbReference>
<keyword evidence="2" id="KW-0808">Transferase</keyword>
<evidence type="ECO:0000259" key="1">
    <source>
        <dbReference type="PROSITE" id="PS51186"/>
    </source>
</evidence>
<dbReference type="PANTHER" id="PTHR43792">
    <property type="entry name" value="GNAT FAMILY, PUTATIVE (AFU_ORTHOLOGUE AFUA_3G00765)-RELATED-RELATED"/>
    <property type="match status" value="1"/>
</dbReference>
<sequence length="173" mass="20346">MKITTERLLLREYTEADLPVALSMFTSEMTMRFWPKPFDEDQVKGWIERNLHHYREWGFGRWVVTLKDCGRMIGDCGIVKAVINGKTENDLGYIIDHAYWEQGYGYEAAKACLEYGFEVAKLDRLVANMAYDHTASRRVAEKLGMTLETEFNNARNRDFKTYLYAIHRDNRRV</sequence>
<dbReference type="OrthoDB" id="9798081at2"/>
<gene>
    <name evidence="2" type="ORF">CF651_01025</name>
</gene>
<dbReference type="SUPFAM" id="SSF55729">
    <property type="entry name" value="Acyl-CoA N-acyltransferases (Nat)"/>
    <property type="match status" value="1"/>
</dbReference>
<dbReference type="InterPro" id="IPR016181">
    <property type="entry name" value="Acyl_CoA_acyltransferase"/>
</dbReference>